<name>A0A7S1TKU3_9RHOD</name>
<feature type="transmembrane region" description="Helical" evidence="1">
    <location>
        <begin position="70"/>
        <end position="91"/>
    </location>
</feature>
<protein>
    <submittedName>
        <fullName evidence="2">Uncharacterized protein</fullName>
    </submittedName>
</protein>
<reference evidence="2" key="1">
    <citation type="submission" date="2021-01" db="EMBL/GenBank/DDBJ databases">
        <authorList>
            <person name="Corre E."/>
            <person name="Pelletier E."/>
            <person name="Niang G."/>
            <person name="Scheremetjew M."/>
            <person name="Finn R."/>
            <person name="Kale V."/>
            <person name="Holt S."/>
            <person name="Cochrane G."/>
            <person name="Meng A."/>
            <person name="Brown T."/>
            <person name="Cohen L."/>
        </authorList>
    </citation>
    <scope>NUCLEOTIDE SEQUENCE</scope>
    <source>
        <strain evidence="2">SAG 36.94</strain>
    </source>
</reference>
<keyword evidence="1" id="KW-0812">Transmembrane</keyword>
<evidence type="ECO:0000313" key="2">
    <source>
        <dbReference type="EMBL" id="CAD9237917.1"/>
    </source>
</evidence>
<evidence type="ECO:0000256" key="1">
    <source>
        <dbReference type="SAM" id="Phobius"/>
    </source>
</evidence>
<feature type="transmembrane region" description="Helical" evidence="1">
    <location>
        <begin position="12"/>
        <end position="39"/>
    </location>
</feature>
<dbReference type="EMBL" id="HBGH01017999">
    <property type="protein sequence ID" value="CAD9237917.1"/>
    <property type="molecule type" value="Transcribed_RNA"/>
</dbReference>
<gene>
    <name evidence="2" type="ORF">CCAE0312_LOCUS10016</name>
</gene>
<dbReference type="AlphaFoldDB" id="A0A7S1TKU3"/>
<feature type="transmembrane region" description="Helical" evidence="1">
    <location>
        <begin position="103"/>
        <end position="123"/>
    </location>
</feature>
<proteinExistence type="predicted"/>
<keyword evidence="1" id="KW-1133">Transmembrane helix</keyword>
<keyword evidence="1" id="KW-0472">Membrane</keyword>
<organism evidence="2">
    <name type="scientific">Compsopogon caeruleus</name>
    <dbReference type="NCBI Taxonomy" id="31354"/>
    <lineage>
        <taxon>Eukaryota</taxon>
        <taxon>Rhodophyta</taxon>
        <taxon>Compsopogonophyceae</taxon>
        <taxon>Compsopogonales</taxon>
        <taxon>Compsopogonaceae</taxon>
        <taxon>Compsopogon</taxon>
    </lineage>
</organism>
<sequence>MGKGGGQRGRVRSIFSVIIAFLEVLMGIIIPALTALYMLQPRGGSLTETEMHVVCALDGYDPLRPSICNLAYSAIMAVICGGLIIALELATLFDKKSPVTWTVLLHLIVTLWFLILACVLSRFGT</sequence>
<accession>A0A7S1TKU3</accession>